<dbReference type="Proteomes" id="UP000070501">
    <property type="component" value="Unassembled WGS sequence"/>
</dbReference>
<feature type="region of interest" description="Disordered" evidence="1">
    <location>
        <begin position="146"/>
        <end position="166"/>
    </location>
</feature>
<organism evidence="2 3">
    <name type="scientific">Microdochium bolleyi</name>
    <dbReference type="NCBI Taxonomy" id="196109"/>
    <lineage>
        <taxon>Eukaryota</taxon>
        <taxon>Fungi</taxon>
        <taxon>Dikarya</taxon>
        <taxon>Ascomycota</taxon>
        <taxon>Pezizomycotina</taxon>
        <taxon>Sordariomycetes</taxon>
        <taxon>Xylariomycetidae</taxon>
        <taxon>Xylariales</taxon>
        <taxon>Microdochiaceae</taxon>
        <taxon>Microdochium</taxon>
    </lineage>
</organism>
<sequence length="166" mass="17852">MSPAADSCPVAASSYSGGRLDMTKEAHMIAQASDNDERSPCPHFFRLYFGEVKSQEGTAWFLTVEMMLACLNPFSKRRGTSSSGPPCADDAVRRWTRTLVEAVLLLMGCTGGGENRADGVCFVRKVVAWTLTLPLAVHNGSAAERSQTSTMLLTPGHPPLSRETSA</sequence>
<keyword evidence="3" id="KW-1185">Reference proteome</keyword>
<dbReference type="InParanoid" id="A0A136JK79"/>
<dbReference type="EMBL" id="KQ964245">
    <property type="protein sequence ID" value="KXJ97550.1"/>
    <property type="molecule type" value="Genomic_DNA"/>
</dbReference>
<dbReference type="AlphaFoldDB" id="A0A136JK79"/>
<evidence type="ECO:0000256" key="1">
    <source>
        <dbReference type="SAM" id="MobiDB-lite"/>
    </source>
</evidence>
<proteinExistence type="predicted"/>
<evidence type="ECO:0000313" key="3">
    <source>
        <dbReference type="Proteomes" id="UP000070501"/>
    </source>
</evidence>
<accession>A0A136JK79</accession>
<protein>
    <submittedName>
        <fullName evidence="2">Uncharacterized protein</fullName>
    </submittedName>
</protein>
<name>A0A136JK79_9PEZI</name>
<gene>
    <name evidence="2" type="ORF">Micbo1qcDRAFT_8627</name>
</gene>
<evidence type="ECO:0000313" key="2">
    <source>
        <dbReference type="EMBL" id="KXJ97550.1"/>
    </source>
</evidence>
<reference evidence="3" key="1">
    <citation type="submission" date="2016-02" db="EMBL/GenBank/DDBJ databases">
        <title>Draft genome sequence of Microdochium bolleyi, a fungal endophyte of beachgrass.</title>
        <authorList>
            <consortium name="DOE Joint Genome Institute"/>
            <person name="David A.S."/>
            <person name="May G."/>
            <person name="Haridas S."/>
            <person name="Lim J."/>
            <person name="Wang M."/>
            <person name="Labutti K."/>
            <person name="Lipzen A."/>
            <person name="Barry K."/>
            <person name="Grigoriev I.V."/>
        </authorList>
    </citation>
    <scope>NUCLEOTIDE SEQUENCE [LARGE SCALE GENOMIC DNA]</scope>
    <source>
        <strain evidence="3">J235TASD1</strain>
    </source>
</reference>